<keyword evidence="5 8" id="KW-0812">Transmembrane</keyword>
<reference evidence="10" key="1">
    <citation type="submission" date="2018-05" db="EMBL/GenBank/DDBJ databases">
        <authorList>
            <person name="Lanie J.A."/>
            <person name="Ng W.-L."/>
            <person name="Kazmierczak K.M."/>
            <person name="Andrzejewski T.M."/>
            <person name="Davidsen T.M."/>
            <person name="Wayne K.J."/>
            <person name="Tettelin H."/>
            <person name="Glass J.I."/>
            <person name="Rusch D."/>
            <person name="Podicherti R."/>
            <person name="Tsui H.-C.T."/>
            <person name="Winkler M.E."/>
        </authorList>
    </citation>
    <scope>NUCLEOTIDE SEQUENCE</scope>
</reference>
<evidence type="ECO:0000256" key="5">
    <source>
        <dbReference type="ARBA" id="ARBA00022692"/>
    </source>
</evidence>
<evidence type="ECO:0000256" key="8">
    <source>
        <dbReference type="SAM" id="Phobius"/>
    </source>
</evidence>
<evidence type="ECO:0000256" key="7">
    <source>
        <dbReference type="ARBA" id="ARBA00023136"/>
    </source>
</evidence>
<dbReference type="PANTHER" id="PTHR35011:SF2">
    <property type="entry name" value="2,3-DIKETO-L-GULONATE TRAP TRANSPORTER SMALL PERMEASE PROTEIN YIAM"/>
    <property type="match status" value="1"/>
</dbReference>
<comment type="subcellular location">
    <subcellularLocation>
        <location evidence="1">Cell inner membrane</location>
        <topology evidence="1">Multi-pass membrane protein</topology>
    </subcellularLocation>
</comment>
<keyword evidence="4" id="KW-0997">Cell inner membrane</keyword>
<organism evidence="10">
    <name type="scientific">marine metagenome</name>
    <dbReference type="NCBI Taxonomy" id="408172"/>
    <lineage>
        <taxon>unclassified sequences</taxon>
        <taxon>metagenomes</taxon>
        <taxon>ecological metagenomes</taxon>
    </lineage>
</organism>
<dbReference type="GO" id="GO:0005886">
    <property type="term" value="C:plasma membrane"/>
    <property type="evidence" value="ECO:0007669"/>
    <property type="project" value="UniProtKB-SubCell"/>
</dbReference>
<gene>
    <name evidence="10" type="ORF">METZ01_LOCUS30081</name>
</gene>
<evidence type="ECO:0000259" key="9">
    <source>
        <dbReference type="Pfam" id="PF04290"/>
    </source>
</evidence>
<feature type="domain" description="Tripartite ATP-independent periplasmic transporters DctQ component" evidence="9">
    <location>
        <begin position="29"/>
        <end position="156"/>
    </location>
</feature>
<keyword evidence="3" id="KW-1003">Cell membrane</keyword>
<dbReference type="InterPro" id="IPR055348">
    <property type="entry name" value="DctQ"/>
</dbReference>
<dbReference type="EMBL" id="UINC01001308">
    <property type="protein sequence ID" value="SUZ77227.1"/>
    <property type="molecule type" value="Genomic_DNA"/>
</dbReference>
<feature type="transmembrane region" description="Helical" evidence="8">
    <location>
        <begin position="128"/>
        <end position="146"/>
    </location>
</feature>
<dbReference type="GO" id="GO:0015740">
    <property type="term" value="P:C4-dicarboxylate transport"/>
    <property type="evidence" value="ECO:0007669"/>
    <property type="project" value="TreeGrafter"/>
</dbReference>
<proteinExistence type="predicted"/>
<keyword evidence="6 8" id="KW-1133">Transmembrane helix</keyword>
<keyword evidence="7 8" id="KW-0472">Membrane</keyword>
<evidence type="ECO:0000256" key="3">
    <source>
        <dbReference type="ARBA" id="ARBA00022475"/>
    </source>
</evidence>
<dbReference type="InterPro" id="IPR007387">
    <property type="entry name" value="TRAP_DctQ"/>
</dbReference>
<feature type="transmembrane region" description="Helical" evidence="8">
    <location>
        <begin position="12"/>
        <end position="31"/>
    </location>
</feature>
<feature type="transmembrane region" description="Helical" evidence="8">
    <location>
        <begin position="93"/>
        <end position="116"/>
    </location>
</feature>
<name>A0A381QGN3_9ZZZZ</name>
<dbReference type="GO" id="GO:0022857">
    <property type="term" value="F:transmembrane transporter activity"/>
    <property type="evidence" value="ECO:0007669"/>
    <property type="project" value="TreeGrafter"/>
</dbReference>
<evidence type="ECO:0000256" key="4">
    <source>
        <dbReference type="ARBA" id="ARBA00022519"/>
    </source>
</evidence>
<protein>
    <recommendedName>
        <fullName evidence="9">Tripartite ATP-independent periplasmic transporters DctQ component domain-containing protein</fullName>
    </recommendedName>
</protein>
<accession>A0A381QGN3</accession>
<dbReference type="PANTHER" id="PTHR35011">
    <property type="entry name" value="2,3-DIKETO-L-GULONATE TRAP TRANSPORTER SMALL PERMEASE PROTEIN YIAM"/>
    <property type="match status" value="1"/>
</dbReference>
<evidence type="ECO:0000313" key="10">
    <source>
        <dbReference type="EMBL" id="SUZ77227.1"/>
    </source>
</evidence>
<evidence type="ECO:0000256" key="1">
    <source>
        <dbReference type="ARBA" id="ARBA00004429"/>
    </source>
</evidence>
<feature type="transmembrane region" description="Helical" evidence="8">
    <location>
        <begin position="51"/>
        <end position="68"/>
    </location>
</feature>
<evidence type="ECO:0000256" key="2">
    <source>
        <dbReference type="ARBA" id="ARBA00022448"/>
    </source>
</evidence>
<sequence length="169" mass="18526">MESQSGKLWKALNRGLDICVVGLMAFLVIDVVWQVCSRYLLANPSSWTEELATFLLVWVGLLGAAVALRERAHLGINYLTAGMRPRAQHTAEVFALASTALFCVLVFIYGGTALVVRTVALNQLSPALGIHMGYVYLALPIGGLFMTGYSLRRLAACFFHVTSVDRPHR</sequence>
<keyword evidence="2" id="KW-0813">Transport</keyword>
<dbReference type="Pfam" id="PF04290">
    <property type="entry name" value="DctQ"/>
    <property type="match status" value="1"/>
</dbReference>
<dbReference type="AlphaFoldDB" id="A0A381QGN3"/>
<evidence type="ECO:0000256" key="6">
    <source>
        <dbReference type="ARBA" id="ARBA00022989"/>
    </source>
</evidence>